<name>A0ABY6FY27_9MICO</name>
<keyword evidence="3" id="KW-1185">Reference proteome</keyword>
<evidence type="ECO:0000313" key="3">
    <source>
        <dbReference type="Proteomes" id="UP001164305"/>
    </source>
</evidence>
<dbReference type="InterPro" id="IPR006311">
    <property type="entry name" value="TAT_signal"/>
</dbReference>
<evidence type="ECO:0000256" key="1">
    <source>
        <dbReference type="SAM" id="SignalP"/>
    </source>
</evidence>
<gene>
    <name evidence="2" type="ORF">BRM3_09250</name>
</gene>
<proteinExistence type="predicted"/>
<feature type="signal peptide" evidence="1">
    <location>
        <begin position="1"/>
        <end position="27"/>
    </location>
</feature>
<organism evidence="2 3">
    <name type="scientific">Brachybacterium huguangmaarense</name>
    <dbReference type="NCBI Taxonomy" id="1652028"/>
    <lineage>
        <taxon>Bacteria</taxon>
        <taxon>Bacillati</taxon>
        <taxon>Actinomycetota</taxon>
        <taxon>Actinomycetes</taxon>
        <taxon>Micrococcales</taxon>
        <taxon>Dermabacteraceae</taxon>
        <taxon>Brachybacterium</taxon>
    </lineage>
</organism>
<keyword evidence="1" id="KW-0732">Signal</keyword>
<accession>A0ABY6FY27</accession>
<dbReference type="EMBL" id="CP107020">
    <property type="protein sequence ID" value="UYG15831.1"/>
    <property type="molecule type" value="Genomic_DNA"/>
</dbReference>
<evidence type="ECO:0008006" key="4">
    <source>
        <dbReference type="Google" id="ProtNLM"/>
    </source>
</evidence>
<evidence type="ECO:0000313" key="2">
    <source>
        <dbReference type="EMBL" id="UYG15831.1"/>
    </source>
</evidence>
<protein>
    <recommendedName>
        <fullName evidence="4">Muramidase</fullName>
    </recommendedName>
</protein>
<dbReference type="RefSeq" id="WP_263593045.1">
    <property type="nucleotide sequence ID" value="NZ_CP107020.1"/>
</dbReference>
<reference evidence="2" key="1">
    <citation type="submission" date="2022-10" db="EMBL/GenBank/DDBJ databases">
        <title>Whole-Genome Sequencing of Brachybacterium huguangmaarense BRM-3, Isolated from Betula schmidtii.</title>
        <authorList>
            <person name="Haam D."/>
        </authorList>
    </citation>
    <scope>NUCLEOTIDE SEQUENCE</scope>
    <source>
        <strain evidence="2">BRM-3</strain>
    </source>
</reference>
<dbReference type="Proteomes" id="UP001164305">
    <property type="component" value="Chromosome"/>
</dbReference>
<dbReference type="PROSITE" id="PS51318">
    <property type="entry name" value="TAT"/>
    <property type="match status" value="1"/>
</dbReference>
<sequence length="189" mass="19990">MSLTRRHLLLAGALGSLSLGVAAPAMADEAFSRAFLTAPEDRSGWDPGAPTDTQRENARLIIAVGKGYGVPAYGAMIALSTAIVESWLYNRDTVTDGTSGGMFQQQTSQGWGSAAQVRDKLAATRAFYGVADHTPNPGLLDVSGWEDLAIGDAAQRVQRSAYPERYEDHAAEAIDLYDALAADVAPFTG</sequence>
<feature type="chain" id="PRO_5047351465" description="Muramidase" evidence="1">
    <location>
        <begin position="28"/>
        <end position="189"/>
    </location>
</feature>